<dbReference type="AlphaFoldDB" id="A0A060C7D0"/>
<dbReference type="SUPFAM" id="SSF51011">
    <property type="entry name" value="Glycosyl hydrolase domain"/>
    <property type="match status" value="1"/>
</dbReference>
<sequence>CATHRTGVPGMRAMVLEFPDDPSCDALDRQYMLGDSLLVAPVFREDGIVEYYLPKGKWTHLLSNETAEGGCWRKDRYGYFSLPLFVRPNTILALGADGEKPDYDYSRHLTLEIFELSGTEPARGEFVNQDGTPMLRAEAVKNGNRVALRFEGTPRIFACGCA</sequence>
<dbReference type="InterPro" id="IPR048395">
    <property type="entry name" value="Glyco_hydro_31_C"/>
</dbReference>
<feature type="non-terminal residue" evidence="2">
    <location>
        <position position="1"/>
    </location>
</feature>
<dbReference type="Gene3D" id="3.20.20.80">
    <property type="entry name" value="Glycosidases"/>
    <property type="match status" value="1"/>
</dbReference>
<name>A0A060C7D0_9BACI</name>
<dbReference type="PANTHER" id="PTHR43863">
    <property type="entry name" value="HYDROLASE, PUTATIVE (AFU_ORTHOLOGUE AFUA_1G03140)-RELATED"/>
    <property type="match status" value="1"/>
</dbReference>
<evidence type="ECO:0000313" key="2">
    <source>
        <dbReference type="EMBL" id="AIA88666.1"/>
    </source>
</evidence>
<feature type="non-terminal residue" evidence="2">
    <location>
        <position position="162"/>
    </location>
</feature>
<dbReference type="Gene3D" id="2.60.40.1180">
    <property type="entry name" value="Golgi alpha-mannosidase II"/>
    <property type="match status" value="2"/>
</dbReference>
<proteinExistence type="predicted"/>
<evidence type="ECO:0000259" key="1">
    <source>
        <dbReference type="Pfam" id="PF21365"/>
    </source>
</evidence>
<organism evidence="2">
    <name type="scientific">uncultured Bacillus sp</name>
    <dbReference type="NCBI Taxonomy" id="83428"/>
    <lineage>
        <taxon>Bacteria</taxon>
        <taxon>Bacillati</taxon>
        <taxon>Bacillota</taxon>
        <taxon>Bacilli</taxon>
        <taxon>Bacillales</taxon>
        <taxon>Bacillaceae</taxon>
        <taxon>Bacillus</taxon>
        <taxon>environmental samples</taxon>
    </lineage>
</organism>
<dbReference type="Pfam" id="PF21365">
    <property type="entry name" value="Glyco_hydro_31_3rd"/>
    <property type="match status" value="1"/>
</dbReference>
<protein>
    <submittedName>
        <fullName evidence="2">Glyco_hydro_31</fullName>
    </submittedName>
</protein>
<dbReference type="EMBL" id="KF121381">
    <property type="protein sequence ID" value="AIA88666.1"/>
    <property type="molecule type" value="Genomic_DNA"/>
</dbReference>
<feature type="domain" description="Glycosyl hydrolase family 31 C-terminal" evidence="1">
    <location>
        <begin position="7"/>
        <end position="92"/>
    </location>
</feature>
<dbReference type="InterPro" id="IPR051816">
    <property type="entry name" value="Glycosyl_Hydrolase_31"/>
</dbReference>
<dbReference type="SUPFAM" id="SSF117125">
    <property type="entry name" value="Putative glucosidase YicI, C-terminal domain"/>
    <property type="match status" value="1"/>
</dbReference>
<dbReference type="PANTHER" id="PTHR43863:SF2">
    <property type="entry name" value="MALTASE-GLUCOAMYLASE"/>
    <property type="match status" value="1"/>
</dbReference>
<reference evidence="2" key="1">
    <citation type="journal article" date="2013" name="Environ. Microbiol.">
        <title>Seasonally variable intestinal metagenomes of the red palm weevil (Rhynchophorus ferrugineus).</title>
        <authorList>
            <person name="Jia S."/>
            <person name="Zhang X."/>
            <person name="Zhang G."/>
            <person name="Yin A."/>
            <person name="Zhang S."/>
            <person name="Li F."/>
            <person name="Wang L."/>
            <person name="Zhao D."/>
            <person name="Yun Q."/>
            <person name="Tala"/>
            <person name="Wang J."/>
            <person name="Sun G."/>
            <person name="Baabdullah M."/>
            <person name="Yu X."/>
            <person name="Hu S."/>
            <person name="Al-Mssallem I.S."/>
            <person name="Yu J."/>
        </authorList>
    </citation>
    <scope>NUCLEOTIDE SEQUENCE</scope>
</reference>
<dbReference type="InterPro" id="IPR013780">
    <property type="entry name" value="Glyco_hydro_b"/>
</dbReference>
<accession>A0A060C7D0</accession>